<gene>
    <name evidence="1" type="ORF">EYW47_05910</name>
</gene>
<organism evidence="1 2">
    <name type="scientific">Paraburkholderia silviterrae</name>
    <dbReference type="NCBI Taxonomy" id="2528715"/>
    <lineage>
        <taxon>Bacteria</taxon>
        <taxon>Pseudomonadati</taxon>
        <taxon>Pseudomonadota</taxon>
        <taxon>Betaproteobacteria</taxon>
        <taxon>Burkholderiales</taxon>
        <taxon>Burkholderiaceae</taxon>
        <taxon>Paraburkholderia</taxon>
    </lineage>
</organism>
<sequence>MADTFTWVPTVAQSTGTATQRVRKAQFGDGYAQRVQDGINNRSSSFQLQFINDAATIAAIIAFLDARAGATAFLWTPPLRTQALLFTCETYTEPTKDGNAYTFTATFDQTFAP</sequence>
<protein>
    <submittedName>
        <fullName evidence="1">Phage tail protein</fullName>
    </submittedName>
</protein>
<dbReference type="Pfam" id="PF05939">
    <property type="entry name" value="Phage_min_tail"/>
    <property type="match status" value="1"/>
</dbReference>
<proteinExistence type="predicted"/>
<reference evidence="1 2" key="1">
    <citation type="submission" date="2019-03" db="EMBL/GenBank/DDBJ databases">
        <title>Paraburkholderia sp. 4M-K11, isolated from subtropical forest soil.</title>
        <authorList>
            <person name="Gao Z.-H."/>
            <person name="Qiu L.-H."/>
        </authorList>
    </citation>
    <scope>NUCLEOTIDE SEQUENCE [LARGE SCALE GENOMIC DNA]</scope>
    <source>
        <strain evidence="1 2">4M-K11</strain>
    </source>
</reference>
<name>A0A4R5ME40_9BURK</name>
<evidence type="ECO:0000313" key="2">
    <source>
        <dbReference type="Proteomes" id="UP000295722"/>
    </source>
</evidence>
<evidence type="ECO:0000313" key="1">
    <source>
        <dbReference type="EMBL" id="TDG25366.1"/>
    </source>
</evidence>
<dbReference type="Proteomes" id="UP000295722">
    <property type="component" value="Unassembled WGS sequence"/>
</dbReference>
<dbReference type="EMBL" id="SMRP01000002">
    <property type="protein sequence ID" value="TDG25366.1"/>
    <property type="molecule type" value="Genomic_DNA"/>
</dbReference>
<dbReference type="RefSeq" id="WP_133193929.1">
    <property type="nucleotide sequence ID" value="NZ_JBHUCW010000006.1"/>
</dbReference>
<comment type="caution">
    <text evidence="1">The sequence shown here is derived from an EMBL/GenBank/DDBJ whole genome shotgun (WGS) entry which is preliminary data.</text>
</comment>
<accession>A0A4R5ME40</accession>
<dbReference type="AlphaFoldDB" id="A0A4R5ME40"/>
<keyword evidence="2" id="KW-1185">Reference proteome</keyword>
<dbReference type="InterPro" id="IPR010265">
    <property type="entry name" value="Phage_lambda_TipM"/>
</dbReference>
<dbReference type="OrthoDB" id="8607203at2"/>